<dbReference type="InterPro" id="IPR036881">
    <property type="entry name" value="Glyco_hydro_3_C_sf"/>
</dbReference>
<evidence type="ECO:0000313" key="9">
    <source>
        <dbReference type="EMBL" id="KAI9632811.1"/>
    </source>
</evidence>
<dbReference type="RefSeq" id="XP_052942588.1">
    <property type="nucleotide sequence ID" value="XM_053086211.1"/>
</dbReference>
<comment type="pathway">
    <text evidence="7">Glycan metabolism; cellulose degradation.</text>
</comment>
<dbReference type="InterPro" id="IPR001764">
    <property type="entry name" value="Glyco_hydro_3_N"/>
</dbReference>
<dbReference type="PRINTS" id="PR00133">
    <property type="entry name" value="GLHYDRLASE3"/>
</dbReference>
<dbReference type="EMBL" id="JAKWFO010000014">
    <property type="protein sequence ID" value="KAI9632811.1"/>
    <property type="molecule type" value="Genomic_DNA"/>
</dbReference>
<keyword evidence="6 7" id="KW-0326">Glycosidase</keyword>
<evidence type="ECO:0000256" key="4">
    <source>
        <dbReference type="ARBA" id="ARBA00022801"/>
    </source>
</evidence>
<evidence type="ECO:0000256" key="1">
    <source>
        <dbReference type="ARBA" id="ARBA00000448"/>
    </source>
</evidence>
<evidence type="ECO:0000256" key="6">
    <source>
        <dbReference type="ARBA" id="ARBA00023295"/>
    </source>
</evidence>
<organism evidence="9 10">
    <name type="scientific">Dioszegia hungarica</name>
    <dbReference type="NCBI Taxonomy" id="4972"/>
    <lineage>
        <taxon>Eukaryota</taxon>
        <taxon>Fungi</taxon>
        <taxon>Dikarya</taxon>
        <taxon>Basidiomycota</taxon>
        <taxon>Agaricomycotina</taxon>
        <taxon>Tremellomycetes</taxon>
        <taxon>Tremellales</taxon>
        <taxon>Bulleribasidiaceae</taxon>
        <taxon>Dioszegia</taxon>
    </lineage>
</organism>
<dbReference type="InterPro" id="IPR011658">
    <property type="entry name" value="PA14_dom"/>
</dbReference>
<evidence type="ECO:0000256" key="2">
    <source>
        <dbReference type="ARBA" id="ARBA00005336"/>
    </source>
</evidence>
<dbReference type="SMART" id="SM00758">
    <property type="entry name" value="PA14"/>
    <property type="match status" value="1"/>
</dbReference>
<dbReference type="AlphaFoldDB" id="A0AA38H357"/>
<feature type="domain" description="PA14" evidence="8">
    <location>
        <begin position="420"/>
        <end position="581"/>
    </location>
</feature>
<dbReference type="Pfam" id="PF07691">
    <property type="entry name" value="PA14"/>
    <property type="match status" value="1"/>
</dbReference>
<dbReference type="Proteomes" id="UP001164286">
    <property type="component" value="Unassembled WGS sequence"/>
</dbReference>
<dbReference type="InterPro" id="IPR036962">
    <property type="entry name" value="Glyco_hydro_3_N_sf"/>
</dbReference>
<evidence type="ECO:0000259" key="8">
    <source>
        <dbReference type="PROSITE" id="PS51820"/>
    </source>
</evidence>
<sequence>MSTAEKTKTNDQMDRSFLDASIPELLKQLTMEEKISLLAGKDWWNTVPVPRLNIPSVKVTDGPNGARGESFYHMCPASAIPCATALGATFSTSLIETAAHLLAKETKARNATCLLAPTINIQRSPLGGRAFESYSEDPTHSGLIAAAYVKGLQDNGVSATIKHFVANDGEHERNGVDSIMAERTLREVYLRPFQIAQAKSQPWAYMTSYNKLNGTHCSEDKWLLQDLLRGEWKHDGLVMSDWFGTYSVSESINAGLNVEMPGPTVWRGSHQVNHLIRAHKINPRAIDKVVGETLTWVQKLTKANTELVYAKPSKEKTRSSEQTEDAKVIRKLAADGTVLLKNEKEVLPIQGKRKVGIMGPNAKAKVLTGGGSAQLRSLWSQSPWEGLEANKPEGVELEYTLGAYTAKFLPVLDENFTAASGNKGFDLKHYPLKDEEMSIEGSEPAVTEEWDESSMFMAEGFPQLGPQWLTELTSTLTSPIDGEYEFSLAVTGQAKLWVDGELVVDNTVEQVRGTSFFNCGTVEVKGSAKVQKGKTYQVRALHDARAGKFAKAGANTPFRIVGIRVGAFPVFDADQAIEDAVKLAKSVDTAVIVAGLNADWESEGYDRPTLSLPLRSDELISRVAAANPNTVVVIQAGSAVSMPWINDVAGVVYAWYGGNETGNAIADIVYGSVNPSGRLPISLPVREQDIAASQNFKSARTKIHYEEGIWVGYKHHNARGIAPLFPYGHGLSYTSFAYSGLKITGQPKEGVTDAKDWMMDVEVTVENTGKKAGSHSVHFYTCPPNETETGLRHPSHSLQAFGKVENLQPGKKETVKVTLDKYAISHWDDLYKTFRAEQGEWTIKIGRDAQTLEGEVKFTIEEDLEWRGL</sequence>
<dbReference type="Gene3D" id="3.20.20.300">
    <property type="entry name" value="Glycoside hydrolase, family 3, N-terminal domain"/>
    <property type="match status" value="1"/>
</dbReference>
<protein>
    <recommendedName>
        <fullName evidence="3 7">beta-glucosidase</fullName>
        <ecNumber evidence="3 7">3.2.1.21</ecNumber>
    </recommendedName>
</protein>
<dbReference type="InterPro" id="IPR013783">
    <property type="entry name" value="Ig-like_fold"/>
</dbReference>
<reference evidence="9" key="1">
    <citation type="journal article" date="2022" name="G3 (Bethesda)">
        <title>High quality genome of the basidiomycete yeast Dioszegia hungarica PDD-24b-2 isolated from cloud water.</title>
        <authorList>
            <person name="Jarrige D."/>
            <person name="Haridas S."/>
            <person name="Bleykasten-Grosshans C."/>
            <person name="Joly M."/>
            <person name="Nadalig T."/>
            <person name="Sancelme M."/>
            <person name="Vuilleumier S."/>
            <person name="Grigoriev I.V."/>
            <person name="Amato P."/>
            <person name="Bringel F."/>
        </authorList>
    </citation>
    <scope>NUCLEOTIDE SEQUENCE</scope>
    <source>
        <strain evidence="9">PDD-24b-2</strain>
    </source>
</reference>
<dbReference type="InterPro" id="IPR037524">
    <property type="entry name" value="PA14/GLEYA"/>
</dbReference>
<dbReference type="FunFam" id="3.20.20.300:FF:000006">
    <property type="entry name" value="Beta-glucosidase H"/>
    <property type="match status" value="1"/>
</dbReference>
<keyword evidence="4 7" id="KW-0378">Hydrolase</keyword>
<dbReference type="Pfam" id="PF01915">
    <property type="entry name" value="Glyco_hydro_3_C"/>
    <property type="match status" value="1"/>
</dbReference>
<accession>A0AA38H357</accession>
<comment type="similarity">
    <text evidence="2 7">Belongs to the glycosyl hydrolase 3 family.</text>
</comment>
<keyword evidence="7" id="KW-0624">Polysaccharide degradation</keyword>
<evidence type="ECO:0000256" key="3">
    <source>
        <dbReference type="ARBA" id="ARBA00012744"/>
    </source>
</evidence>
<name>A0AA38H357_9TREE</name>
<dbReference type="Pfam" id="PF14310">
    <property type="entry name" value="Fn3-like"/>
    <property type="match status" value="1"/>
</dbReference>
<dbReference type="InterPro" id="IPR002772">
    <property type="entry name" value="Glyco_hydro_3_C"/>
</dbReference>
<dbReference type="InterPro" id="IPR050288">
    <property type="entry name" value="Cellulose_deg_GH3"/>
</dbReference>
<comment type="caution">
    <text evidence="9">The sequence shown here is derived from an EMBL/GenBank/DDBJ whole genome shotgun (WGS) entry which is preliminary data.</text>
</comment>
<dbReference type="Gene3D" id="2.60.40.10">
    <property type="entry name" value="Immunoglobulins"/>
    <property type="match status" value="1"/>
</dbReference>
<keyword evidence="10" id="KW-1185">Reference proteome</keyword>
<dbReference type="InterPro" id="IPR019800">
    <property type="entry name" value="Glyco_hydro_3_AS"/>
</dbReference>
<dbReference type="PANTHER" id="PTHR42715:SF10">
    <property type="entry name" value="BETA-GLUCOSIDASE"/>
    <property type="match status" value="1"/>
</dbReference>
<dbReference type="SUPFAM" id="SSF51445">
    <property type="entry name" value="(Trans)glycosidases"/>
    <property type="match status" value="1"/>
</dbReference>
<dbReference type="PANTHER" id="PTHR42715">
    <property type="entry name" value="BETA-GLUCOSIDASE"/>
    <property type="match status" value="1"/>
</dbReference>
<dbReference type="GO" id="GO:0009251">
    <property type="term" value="P:glucan catabolic process"/>
    <property type="evidence" value="ECO:0007669"/>
    <property type="project" value="TreeGrafter"/>
</dbReference>
<gene>
    <name evidence="9" type="ORF">MKK02DRAFT_20168</name>
</gene>
<evidence type="ECO:0000256" key="7">
    <source>
        <dbReference type="RuleBase" id="RU361161"/>
    </source>
</evidence>
<dbReference type="Gene3D" id="3.40.50.1700">
    <property type="entry name" value="Glycoside hydrolase family 3 C-terminal domain"/>
    <property type="match status" value="1"/>
</dbReference>
<dbReference type="EC" id="3.2.1.21" evidence="3 7"/>
<dbReference type="InterPro" id="IPR017853">
    <property type="entry name" value="GH"/>
</dbReference>
<dbReference type="PROSITE" id="PS00775">
    <property type="entry name" value="GLYCOSYL_HYDROL_F3"/>
    <property type="match status" value="1"/>
</dbReference>
<keyword evidence="5 7" id="KW-0119">Carbohydrate metabolism</keyword>
<dbReference type="Gene3D" id="2.60.120.260">
    <property type="entry name" value="Galactose-binding domain-like"/>
    <property type="match status" value="1"/>
</dbReference>
<dbReference type="Pfam" id="PF00933">
    <property type="entry name" value="Glyco_hydro_3"/>
    <property type="match status" value="1"/>
</dbReference>
<evidence type="ECO:0000256" key="5">
    <source>
        <dbReference type="ARBA" id="ARBA00023277"/>
    </source>
</evidence>
<evidence type="ECO:0000313" key="10">
    <source>
        <dbReference type="Proteomes" id="UP001164286"/>
    </source>
</evidence>
<dbReference type="GO" id="GO:0008422">
    <property type="term" value="F:beta-glucosidase activity"/>
    <property type="evidence" value="ECO:0007669"/>
    <property type="project" value="UniProtKB-EC"/>
</dbReference>
<comment type="catalytic activity">
    <reaction evidence="1 7">
        <text>Hydrolysis of terminal, non-reducing beta-D-glucosyl residues with release of beta-D-glucose.</text>
        <dbReference type="EC" id="3.2.1.21"/>
    </reaction>
</comment>
<dbReference type="SUPFAM" id="SSF52279">
    <property type="entry name" value="Beta-D-glucan exohydrolase, C-terminal domain"/>
    <property type="match status" value="1"/>
</dbReference>
<dbReference type="InterPro" id="IPR026891">
    <property type="entry name" value="Fn3-like"/>
</dbReference>
<dbReference type="GeneID" id="77725412"/>
<dbReference type="PROSITE" id="PS51820">
    <property type="entry name" value="PA14"/>
    <property type="match status" value="1"/>
</dbReference>
<dbReference type="SMART" id="SM01217">
    <property type="entry name" value="Fn3_like"/>
    <property type="match status" value="1"/>
</dbReference>
<proteinExistence type="inferred from homology"/>